<evidence type="ECO:0000313" key="5">
    <source>
        <dbReference type="Proteomes" id="UP000078046"/>
    </source>
</evidence>
<evidence type="ECO:0000256" key="1">
    <source>
        <dbReference type="PROSITE-ProRule" id="PRU00076"/>
    </source>
</evidence>
<dbReference type="Gene3D" id="2.10.50.10">
    <property type="entry name" value="Tumor Necrosis Factor Receptor, subunit A, domain 2"/>
    <property type="match status" value="13"/>
</dbReference>
<reference evidence="4 5" key="1">
    <citation type="submission" date="2016-04" db="EMBL/GenBank/DDBJ databases">
        <title>The genome of Intoshia linei affirms orthonectids as highly simplified spiralians.</title>
        <authorList>
            <person name="Mikhailov K.V."/>
            <person name="Slusarev G.S."/>
            <person name="Nikitin M.A."/>
            <person name="Logacheva M.D."/>
            <person name="Penin A."/>
            <person name="Aleoshin V."/>
            <person name="Panchin Y.V."/>
        </authorList>
    </citation>
    <scope>NUCLEOTIDE SEQUENCE [LARGE SCALE GENOMIC DNA]</scope>
    <source>
        <strain evidence="4">Intl2013</strain>
        <tissue evidence="4">Whole animal</tissue>
    </source>
</reference>
<keyword evidence="2" id="KW-0812">Transmembrane</keyword>
<dbReference type="InterPro" id="IPR000742">
    <property type="entry name" value="EGF"/>
</dbReference>
<keyword evidence="5" id="KW-1185">Reference proteome</keyword>
<dbReference type="OrthoDB" id="6287073at2759"/>
<name>A0A177B8B3_9BILA</name>
<feature type="transmembrane region" description="Helical" evidence="2">
    <location>
        <begin position="786"/>
        <end position="811"/>
    </location>
</feature>
<evidence type="ECO:0000259" key="3">
    <source>
        <dbReference type="PROSITE" id="PS50026"/>
    </source>
</evidence>
<dbReference type="EMBL" id="LWCA01000212">
    <property type="protein sequence ID" value="OAF69912.1"/>
    <property type="molecule type" value="Genomic_DNA"/>
</dbReference>
<gene>
    <name evidence="4" type="ORF">A3Q56_02275</name>
</gene>
<dbReference type="PANTHER" id="PTHR24046">
    <property type="entry name" value="SIGNAL PEPTIDE, CUB AND EGF-LIKE DOMAIN-CONTAINING"/>
    <property type="match status" value="1"/>
</dbReference>
<keyword evidence="2" id="KW-0472">Membrane</keyword>
<protein>
    <recommendedName>
        <fullName evidence="3">EGF-like domain-containing protein</fullName>
    </recommendedName>
</protein>
<organism evidence="4 5">
    <name type="scientific">Intoshia linei</name>
    <dbReference type="NCBI Taxonomy" id="1819745"/>
    <lineage>
        <taxon>Eukaryota</taxon>
        <taxon>Metazoa</taxon>
        <taxon>Spiralia</taxon>
        <taxon>Lophotrochozoa</taxon>
        <taxon>Mesozoa</taxon>
        <taxon>Orthonectida</taxon>
        <taxon>Rhopaluridae</taxon>
        <taxon>Intoshia</taxon>
    </lineage>
</organism>
<dbReference type="GO" id="GO:0009986">
    <property type="term" value="C:cell surface"/>
    <property type="evidence" value="ECO:0007669"/>
    <property type="project" value="TreeGrafter"/>
</dbReference>
<dbReference type="GO" id="GO:0005615">
    <property type="term" value="C:extracellular space"/>
    <property type="evidence" value="ECO:0007669"/>
    <property type="project" value="TreeGrafter"/>
</dbReference>
<dbReference type="Proteomes" id="UP000078046">
    <property type="component" value="Unassembled WGS sequence"/>
</dbReference>
<feature type="domain" description="EGF-like" evidence="3">
    <location>
        <begin position="739"/>
        <end position="775"/>
    </location>
</feature>
<dbReference type="AlphaFoldDB" id="A0A177B8B3"/>
<dbReference type="Pfam" id="PF07699">
    <property type="entry name" value="Ephrin_rec_like"/>
    <property type="match status" value="13"/>
</dbReference>
<dbReference type="InterPro" id="IPR052071">
    <property type="entry name" value="SCUB_EGF-like_domain"/>
</dbReference>
<comment type="caution">
    <text evidence="1">Lacks conserved residue(s) required for the propagation of feature annotation.</text>
</comment>
<keyword evidence="1" id="KW-1015">Disulfide bond</keyword>
<keyword evidence="1" id="KW-0245">EGF-like domain</keyword>
<proteinExistence type="predicted"/>
<keyword evidence="2" id="KW-1133">Transmembrane helix</keyword>
<dbReference type="InterPro" id="IPR011641">
    <property type="entry name" value="Tyr-kin_ephrin_A/B_rcpt-like"/>
</dbReference>
<evidence type="ECO:0000256" key="2">
    <source>
        <dbReference type="SAM" id="Phobius"/>
    </source>
</evidence>
<dbReference type="SUPFAM" id="SSF57184">
    <property type="entry name" value="Growth factor receptor domain"/>
    <property type="match status" value="4"/>
</dbReference>
<dbReference type="SMART" id="SM00181">
    <property type="entry name" value="EGF"/>
    <property type="match status" value="6"/>
</dbReference>
<dbReference type="InterPro" id="IPR009030">
    <property type="entry name" value="Growth_fac_rcpt_cys_sf"/>
</dbReference>
<dbReference type="PANTHER" id="PTHR24046:SF5">
    <property type="entry name" value="EGF-LIKE DOMAIN-CONTAINING PROTEIN"/>
    <property type="match status" value="1"/>
</dbReference>
<feature type="disulfide bond" evidence="1">
    <location>
        <begin position="765"/>
        <end position="774"/>
    </location>
</feature>
<dbReference type="GO" id="GO:0007165">
    <property type="term" value="P:signal transduction"/>
    <property type="evidence" value="ECO:0007669"/>
    <property type="project" value="TreeGrafter"/>
</dbReference>
<dbReference type="PROSITE" id="PS50026">
    <property type="entry name" value="EGF_3"/>
    <property type="match status" value="1"/>
</dbReference>
<comment type="caution">
    <text evidence="4">The sequence shown here is derived from an EMBL/GenBank/DDBJ whole genome shotgun (WGS) entry which is preliminary data.</text>
</comment>
<sequence>MESVFSKCTPCAIGTYKNNDIIGEGCQDCPTTFITEIIGAKSVSDCYIQVCPLGQESIRNICSVCKIGFYKDNELPEHRCTPCPPSFTTLTTESIAISDCNIKKCDLGMENILNVCIPCPIGKYKDNAFVDVECIDCPKTFTTTSTGSISLSNCNIQICQPGYQSIFKICVPCEIGYYKSNNYPNEQCIPCPYNYLTFDIHSTSFSDCNILICDEGLEESDGRCQQCNLGFYKDNKGIGEMCIPCPNNYTTKSTGSVSESDCSLLICNKGEEDILGICTPCEIGYYKDVVIYQYRCLLCPPSYTTEFIGSTDKSNCSIRSCPRGYYYKNKNCVSCPIGTFKNNDNFDTECEICPDSYTTKHTSSENIDDCNQHYCELGLYSVNEICEYCPIATYKNTKIANIGCRPCPKDFTTEGAGSTSLYDCKIRICNSGYQSNNGECEPCSVGFYKDTYSSTNCIQCYDDRLTLYPASTSIADCIIENCDGGYYFDLKTKTCIECGIGYYRDKISTSLKCNKCKEGYITLLEISLSEFDCNIVMCEPGSMRIDEDTCKKCKIGYYQPKKWQTNCIECPFPLTTINQGSTDEDDCIFNCPSGFEQKFEKLECKSCNIGYYRNNNHNLKCLKCPDGYTTMYKESTSLDDCSVPNCGSGEYIQNNKCVKCPIGSFSDTIGQQFLCTPCPRNFTTEFPGSTSQLDCFISQCKNKKHNCGPYHLGNICIDIEGGFMCQCRKGWKKINSQCIHLCDANYCENGGICDRSNIEMPICHCPENYGGPKCSDYNDNSWYKNIIIGAIVIAVGFTVVGGIILLVKYILPQFGKNITPKIEYINPEFASNPYPATNKIGSNSGPFQQRNNPQFQFYDEL</sequence>
<dbReference type="PROSITE" id="PS00022">
    <property type="entry name" value="EGF_1"/>
    <property type="match status" value="1"/>
</dbReference>
<dbReference type="SMART" id="SM01411">
    <property type="entry name" value="Ephrin_rec_like"/>
    <property type="match status" value="13"/>
</dbReference>
<evidence type="ECO:0000313" key="4">
    <source>
        <dbReference type="EMBL" id="OAF69912.1"/>
    </source>
</evidence>
<accession>A0A177B8B3</accession>